<comment type="caution">
    <text evidence="2">The sequence shown here is derived from an EMBL/GenBank/DDBJ whole genome shotgun (WGS) entry which is preliminary data.</text>
</comment>
<organism evidence="2 3">
    <name type="scientific">Dissostichus mawsoni</name>
    <name type="common">Antarctic cod</name>
    <dbReference type="NCBI Taxonomy" id="36200"/>
    <lineage>
        <taxon>Eukaryota</taxon>
        <taxon>Metazoa</taxon>
        <taxon>Chordata</taxon>
        <taxon>Craniata</taxon>
        <taxon>Vertebrata</taxon>
        <taxon>Euteleostomi</taxon>
        <taxon>Actinopterygii</taxon>
        <taxon>Neopterygii</taxon>
        <taxon>Teleostei</taxon>
        <taxon>Neoteleostei</taxon>
        <taxon>Acanthomorphata</taxon>
        <taxon>Eupercaria</taxon>
        <taxon>Perciformes</taxon>
        <taxon>Notothenioidei</taxon>
        <taxon>Nototheniidae</taxon>
        <taxon>Dissostichus</taxon>
    </lineage>
</organism>
<evidence type="ECO:0000256" key="1">
    <source>
        <dbReference type="SAM" id="Coils"/>
    </source>
</evidence>
<reference evidence="2 3" key="1">
    <citation type="submission" date="2020-03" db="EMBL/GenBank/DDBJ databases">
        <title>Dissostichus mawsoni Genome sequencing and assembly.</title>
        <authorList>
            <person name="Park H."/>
        </authorList>
    </citation>
    <scope>NUCLEOTIDE SEQUENCE [LARGE SCALE GENOMIC DNA]</scope>
    <source>
        <strain evidence="2">DM0001</strain>
        <tissue evidence="2">Muscle</tissue>
    </source>
</reference>
<evidence type="ECO:0000313" key="3">
    <source>
        <dbReference type="Proteomes" id="UP000518266"/>
    </source>
</evidence>
<evidence type="ECO:0000313" key="2">
    <source>
        <dbReference type="EMBL" id="KAF3849502.1"/>
    </source>
</evidence>
<feature type="coiled-coil region" evidence="1">
    <location>
        <begin position="29"/>
        <end position="56"/>
    </location>
</feature>
<dbReference type="EMBL" id="JAAKFY010000011">
    <property type="protein sequence ID" value="KAF3849502.1"/>
    <property type="molecule type" value="Genomic_DNA"/>
</dbReference>
<keyword evidence="3" id="KW-1185">Reference proteome</keyword>
<keyword evidence="1" id="KW-0175">Coiled coil</keyword>
<dbReference type="AlphaFoldDB" id="A0A7J5YJ40"/>
<gene>
    <name evidence="2" type="ORF">F7725_019221</name>
</gene>
<name>A0A7J5YJ40_DISMA</name>
<sequence length="141" mass="16027">MIRGSVCLVTHCPEEVHSTWRAWAPATAKKDVEEIVHQLETRKNALKRQKEAEFNKARGAAELAPNVRSSPRFKLLRRKHALQQDERAQFALVQLRQDQAQRSKLAEAQIAAEEARSPFRMQLPPGCHCLPDISSPNRARS</sequence>
<proteinExistence type="predicted"/>
<accession>A0A7J5YJ40</accession>
<dbReference type="Proteomes" id="UP000518266">
    <property type="component" value="Unassembled WGS sequence"/>
</dbReference>
<protein>
    <submittedName>
        <fullName evidence="2">Uncharacterized protein</fullName>
    </submittedName>
</protein>